<evidence type="ECO:0000313" key="2">
    <source>
        <dbReference type="Proteomes" id="UP000657918"/>
    </source>
</evidence>
<evidence type="ECO:0000313" key="1">
    <source>
        <dbReference type="EMBL" id="KAF9682946.1"/>
    </source>
</evidence>
<keyword evidence="2" id="KW-1185">Reference proteome</keyword>
<comment type="caution">
    <text evidence="1">The sequence shown here is derived from an EMBL/GenBank/DDBJ whole genome shotgun (WGS) entry which is preliminary data.</text>
</comment>
<reference evidence="1 2" key="1">
    <citation type="submission" date="2020-10" db="EMBL/GenBank/DDBJ databases">
        <title>Plant Genome Project.</title>
        <authorList>
            <person name="Zhang R.-G."/>
        </authorList>
    </citation>
    <scope>NUCLEOTIDE SEQUENCE [LARGE SCALE GENOMIC DNA]</scope>
    <source>
        <strain evidence="1">FAFU-HL-1</strain>
        <tissue evidence="1">Leaf</tissue>
    </source>
</reference>
<gene>
    <name evidence="1" type="ORF">SADUNF_Sadunf05G0161100</name>
</gene>
<sequence length="145" mass="16451">MTAGLGLPKHLQNKLCDSLRELFDIQISTSTGGGKFFRIRDIHDNPRVYIHKSRLHGLRDREASKPCSLLIARQSFLEFQLLPNKKTMKMGKWHLFCPVMILISQLLHLHLRCLCTGALTCSEYKRGITVSGDLIIVACPTVYSK</sequence>
<accession>A0A835KBQ3</accession>
<dbReference type="Proteomes" id="UP000657918">
    <property type="component" value="Unassembled WGS sequence"/>
</dbReference>
<name>A0A835KBQ3_9ROSI</name>
<proteinExistence type="predicted"/>
<protein>
    <submittedName>
        <fullName evidence="1">Uncharacterized protein</fullName>
    </submittedName>
</protein>
<dbReference type="AlphaFoldDB" id="A0A835KBQ3"/>
<organism evidence="1 2">
    <name type="scientific">Salix dunnii</name>
    <dbReference type="NCBI Taxonomy" id="1413687"/>
    <lineage>
        <taxon>Eukaryota</taxon>
        <taxon>Viridiplantae</taxon>
        <taxon>Streptophyta</taxon>
        <taxon>Embryophyta</taxon>
        <taxon>Tracheophyta</taxon>
        <taxon>Spermatophyta</taxon>
        <taxon>Magnoliopsida</taxon>
        <taxon>eudicotyledons</taxon>
        <taxon>Gunneridae</taxon>
        <taxon>Pentapetalae</taxon>
        <taxon>rosids</taxon>
        <taxon>fabids</taxon>
        <taxon>Malpighiales</taxon>
        <taxon>Salicaceae</taxon>
        <taxon>Saliceae</taxon>
        <taxon>Salix</taxon>
    </lineage>
</organism>
<dbReference type="EMBL" id="JADGMS010000005">
    <property type="protein sequence ID" value="KAF9682946.1"/>
    <property type="molecule type" value="Genomic_DNA"/>
</dbReference>